<evidence type="ECO:0000313" key="2">
    <source>
        <dbReference type="Proteomes" id="UP000664169"/>
    </source>
</evidence>
<dbReference type="InterPro" id="IPR008991">
    <property type="entry name" value="Translation_prot_SH3-like_sf"/>
</dbReference>
<gene>
    <name evidence="1" type="ORF">GOMPHAMPRED_004483</name>
</gene>
<organism evidence="1 2">
    <name type="scientific">Gomphillus americanus</name>
    <dbReference type="NCBI Taxonomy" id="1940652"/>
    <lineage>
        <taxon>Eukaryota</taxon>
        <taxon>Fungi</taxon>
        <taxon>Dikarya</taxon>
        <taxon>Ascomycota</taxon>
        <taxon>Pezizomycotina</taxon>
        <taxon>Lecanoromycetes</taxon>
        <taxon>OSLEUM clade</taxon>
        <taxon>Ostropomycetidae</taxon>
        <taxon>Ostropales</taxon>
        <taxon>Graphidaceae</taxon>
        <taxon>Gomphilloideae</taxon>
        <taxon>Gomphillus</taxon>
    </lineage>
</organism>
<proteinExistence type="predicted"/>
<dbReference type="SUPFAM" id="SSF50104">
    <property type="entry name" value="Translation proteins SH3-like domain"/>
    <property type="match status" value="1"/>
</dbReference>
<dbReference type="EMBL" id="CAJPDQ010000028">
    <property type="protein sequence ID" value="CAF9927793.1"/>
    <property type="molecule type" value="Genomic_DNA"/>
</dbReference>
<evidence type="ECO:0000313" key="1">
    <source>
        <dbReference type="EMBL" id="CAF9927793.1"/>
    </source>
</evidence>
<comment type="caution">
    <text evidence="1">The sequence shown here is derived from an EMBL/GenBank/DDBJ whole genome shotgun (WGS) entry which is preliminary data.</text>
</comment>
<dbReference type="Proteomes" id="UP000664169">
    <property type="component" value="Unassembled WGS sequence"/>
</dbReference>
<dbReference type="InterPro" id="IPR014722">
    <property type="entry name" value="Rib_uL2_dom2"/>
</dbReference>
<dbReference type="Gene3D" id="2.30.30.30">
    <property type="match status" value="1"/>
</dbReference>
<accession>A0A8H3FU09</accession>
<protein>
    <submittedName>
        <fullName evidence="1">Uncharacterized protein</fullName>
    </submittedName>
</protein>
<dbReference type="AlphaFoldDB" id="A0A8H3FU09"/>
<sequence length="130" mass="14448">MAESKEFGEIEEGDYIMLKDHPCRVVEIQEDTHEIQGQGVLDSEFRTDSFDGADAPVEMVDVEYEDCEVESVDTGSNTVTLTDGTQIPAMDESVATQLYQEIVDKEDRGEDAKVTARVVSARGERVVLWA</sequence>
<reference evidence="1" key="1">
    <citation type="submission" date="2021-03" db="EMBL/GenBank/DDBJ databases">
        <authorList>
            <person name="Tagirdzhanova G."/>
        </authorList>
    </citation>
    <scope>NUCLEOTIDE SEQUENCE</scope>
</reference>
<keyword evidence="2" id="KW-1185">Reference proteome</keyword>
<name>A0A8H3FU09_9LECA</name>